<accession>A0AA41Q1L8</accession>
<feature type="domain" description="OmpR/PhoB-type" evidence="6">
    <location>
        <begin position="1"/>
        <end position="96"/>
    </location>
</feature>
<feature type="compositionally biased region" description="Pro residues" evidence="5">
    <location>
        <begin position="254"/>
        <end position="272"/>
    </location>
</feature>
<keyword evidence="8" id="KW-1185">Reference proteome</keyword>
<dbReference type="Proteomes" id="UP001165378">
    <property type="component" value="Unassembled WGS sequence"/>
</dbReference>
<evidence type="ECO:0000259" key="6">
    <source>
        <dbReference type="PROSITE" id="PS51755"/>
    </source>
</evidence>
<dbReference type="Gene3D" id="1.10.10.10">
    <property type="entry name" value="Winged helix-like DNA-binding domain superfamily/Winged helix DNA-binding domain"/>
    <property type="match status" value="1"/>
</dbReference>
<dbReference type="Pfam" id="PF03704">
    <property type="entry name" value="BTAD"/>
    <property type="match status" value="1"/>
</dbReference>
<dbReference type="PANTHER" id="PTHR47691:SF3">
    <property type="entry name" value="HTH-TYPE TRANSCRIPTIONAL REGULATOR RV0890C-RELATED"/>
    <property type="match status" value="1"/>
</dbReference>
<dbReference type="Gene3D" id="1.25.40.10">
    <property type="entry name" value="Tetratricopeptide repeat domain"/>
    <property type="match status" value="3"/>
</dbReference>
<keyword evidence="2" id="KW-0902">Two-component regulatory system</keyword>
<dbReference type="InterPro" id="IPR001867">
    <property type="entry name" value="OmpR/PhoB-type_DNA-bd"/>
</dbReference>
<protein>
    <submittedName>
        <fullName evidence="7">Winged helix-turn-helix domain-containing protein</fullName>
    </submittedName>
</protein>
<dbReference type="InterPro" id="IPR027417">
    <property type="entry name" value="P-loop_NTPase"/>
</dbReference>
<dbReference type="SMART" id="SM00862">
    <property type="entry name" value="Trans_reg_C"/>
    <property type="match status" value="1"/>
</dbReference>
<evidence type="ECO:0000256" key="3">
    <source>
        <dbReference type="ARBA" id="ARBA00023125"/>
    </source>
</evidence>
<gene>
    <name evidence="7" type="ORF">LZ495_18965</name>
</gene>
<dbReference type="GO" id="GO:0006355">
    <property type="term" value="P:regulation of DNA-templated transcription"/>
    <property type="evidence" value="ECO:0007669"/>
    <property type="project" value="InterPro"/>
</dbReference>
<dbReference type="AlphaFoldDB" id="A0AA41Q1L8"/>
<name>A0AA41Q1L8_9ACTN</name>
<evidence type="ECO:0000313" key="8">
    <source>
        <dbReference type="Proteomes" id="UP001165378"/>
    </source>
</evidence>
<evidence type="ECO:0000256" key="1">
    <source>
        <dbReference type="ARBA" id="ARBA00005820"/>
    </source>
</evidence>
<dbReference type="SUPFAM" id="SSF48452">
    <property type="entry name" value="TPR-like"/>
    <property type="match status" value="3"/>
</dbReference>
<dbReference type="SMART" id="SM01043">
    <property type="entry name" value="BTAD"/>
    <property type="match status" value="1"/>
</dbReference>
<dbReference type="CDD" id="cd15831">
    <property type="entry name" value="BTAD"/>
    <property type="match status" value="1"/>
</dbReference>
<comment type="caution">
    <text evidence="7">The sequence shown here is derived from an EMBL/GenBank/DDBJ whole genome shotgun (WGS) entry which is preliminary data.</text>
</comment>
<sequence>MRFGVLGPLEVRTTAGTPVSVGEPKVRALLADLVVHAGRPVAVDRLLDDLWGEDLPGRPGPALQTKVWQLRRTLEAAEPGARELVVSRAPGYLLATARDAVDALLFEDLCAQARGTADPQARTALLGRALGLWRGAAYADFADAEFARSASRRLEELRLVALEELAEARLGLGEHHVLAGELADLAAEHPLRERLHATYIRALYRAGRQSEALERYAALRERLADELGVDPGPGLAALYQAILEQDPALDAPQVPAPAAPMSPAAAPAPAPVREPGAASLPETAARTAPPRARGNLPAPLTGLVGRSADRAAVRSLVAPAAPDADADAEGSAARLVTLTGPGGVGKTRLALAAAGDAADAFPDGTWLVELAGLDRSARAGAQVPAADIATAVAAALGMRDDTRTRASRTPSSADPMDGLVTALQDKQILIVLDNCEHVVDPVADLAALLLGRVPGLHLLATSQEPLGIDGELVYAVGALALPEADVRDLAELGRSDAVRLFLARAAAAAPGFRLDAADVSAVAAICRRLDGLPLALELAATRVRVLGVRDLAERLDDRFRVLAAGRRNAPARQQTLRSIIDWSWELLGEPERVVLRRLATQAEGCTLDAAERICGGVLATEAPAAGDTGSAAPGTGVPEADVLDLLARLVDRSLVVAAEPAPGAGIRYRLLESVAAYCLERLDEAGETAAVWRRHTAYYTELAETAAPHLRDHTQRQWLERLDTETANLRNALEAAARHGDATSALRLATGLGWYWLLRGRLGEARRSLDAALAVPDTGAAPELRAMTVVWRAAYALHSGAPDGLVLAEHAVTVAESIASPRDQANALWLLAFTLYGSGDLDGNHERVGRALALFETLDDRWGTAASLSVLAGHAFIRGDLPLATRQATASLRIFRELGDRWGQLRVGETLAMVAEITEDYEGAAREYRDGLRMAEELGLWTDASYKWSGLGRIALLTHDYANADILHERGRLLAVEHAHKRGEQFAEIGLALSARRQGRLDDAEAHLLKWLDWLRDVYGELGIALVMAELGFIAEQRGDAGEARRLQREGYDAARATGDPRSLALALEGLAGAEALAGGYAHAARLLGSAAAARESVGVPLAKAESGDLDRITAAAQAALGKTEFDRLLASGRAESPDGIVRELPFG</sequence>
<feature type="DNA-binding region" description="OmpR/PhoB-type" evidence="4">
    <location>
        <begin position="1"/>
        <end position="96"/>
    </location>
</feature>
<evidence type="ECO:0000256" key="4">
    <source>
        <dbReference type="PROSITE-ProRule" id="PRU01091"/>
    </source>
</evidence>
<dbReference type="InterPro" id="IPR016032">
    <property type="entry name" value="Sig_transdc_resp-reg_C-effctor"/>
</dbReference>
<dbReference type="PANTHER" id="PTHR47691">
    <property type="entry name" value="REGULATOR-RELATED"/>
    <property type="match status" value="1"/>
</dbReference>
<reference evidence="7" key="1">
    <citation type="submission" date="2022-01" db="EMBL/GenBank/DDBJ databases">
        <title>Genome-Based Taxonomic Classification of the Phylum Actinobacteria.</title>
        <authorList>
            <person name="Gao Y."/>
        </authorList>
    </citation>
    <scope>NUCLEOTIDE SEQUENCE</scope>
    <source>
        <strain evidence="7">KLBMP 8922</strain>
    </source>
</reference>
<organism evidence="7 8">
    <name type="scientific">Yinghuangia soli</name>
    <dbReference type="NCBI Taxonomy" id="2908204"/>
    <lineage>
        <taxon>Bacteria</taxon>
        <taxon>Bacillati</taxon>
        <taxon>Actinomycetota</taxon>
        <taxon>Actinomycetes</taxon>
        <taxon>Kitasatosporales</taxon>
        <taxon>Streptomycetaceae</taxon>
        <taxon>Yinghuangia</taxon>
    </lineage>
</organism>
<keyword evidence="3 4" id="KW-0238">DNA-binding</keyword>
<evidence type="ECO:0000313" key="7">
    <source>
        <dbReference type="EMBL" id="MCF2529280.1"/>
    </source>
</evidence>
<feature type="compositionally biased region" description="Low complexity" evidence="5">
    <location>
        <begin position="273"/>
        <end position="293"/>
    </location>
</feature>
<evidence type="ECO:0000256" key="2">
    <source>
        <dbReference type="ARBA" id="ARBA00023012"/>
    </source>
</evidence>
<proteinExistence type="inferred from homology"/>
<feature type="region of interest" description="Disordered" evidence="5">
    <location>
        <begin position="252"/>
        <end position="297"/>
    </location>
</feature>
<evidence type="ECO:0000256" key="5">
    <source>
        <dbReference type="SAM" id="MobiDB-lite"/>
    </source>
</evidence>
<dbReference type="PRINTS" id="PR00364">
    <property type="entry name" value="DISEASERSIST"/>
</dbReference>
<dbReference type="EMBL" id="JAKFHA010000010">
    <property type="protein sequence ID" value="MCF2529280.1"/>
    <property type="molecule type" value="Genomic_DNA"/>
</dbReference>
<dbReference type="Gene3D" id="3.40.50.300">
    <property type="entry name" value="P-loop containing nucleotide triphosphate hydrolases"/>
    <property type="match status" value="1"/>
</dbReference>
<dbReference type="SUPFAM" id="SSF52540">
    <property type="entry name" value="P-loop containing nucleoside triphosphate hydrolases"/>
    <property type="match status" value="1"/>
</dbReference>
<dbReference type="SUPFAM" id="SSF46894">
    <property type="entry name" value="C-terminal effector domain of the bipartite response regulators"/>
    <property type="match status" value="1"/>
</dbReference>
<dbReference type="InterPro" id="IPR011990">
    <property type="entry name" value="TPR-like_helical_dom_sf"/>
</dbReference>
<dbReference type="GO" id="GO:0003677">
    <property type="term" value="F:DNA binding"/>
    <property type="evidence" value="ECO:0007669"/>
    <property type="project" value="UniProtKB-UniRule"/>
</dbReference>
<comment type="similarity">
    <text evidence="1">Belongs to the AfsR/DnrI/RedD regulatory family.</text>
</comment>
<dbReference type="RefSeq" id="WP_235053509.1">
    <property type="nucleotide sequence ID" value="NZ_JAKFHA010000010.1"/>
</dbReference>
<dbReference type="InterPro" id="IPR005158">
    <property type="entry name" value="BTAD"/>
</dbReference>
<dbReference type="Pfam" id="PF00486">
    <property type="entry name" value="Trans_reg_C"/>
    <property type="match status" value="1"/>
</dbReference>
<dbReference type="InterPro" id="IPR036388">
    <property type="entry name" value="WH-like_DNA-bd_sf"/>
</dbReference>
<dbReference type="GO" id="GO:0000160">
    <property type="term" value="P:phosphorelay signal transduction system"/>
    <property type="evidence" value="ECO:0007669"/>
    <property type="project" value="UniProtKB-KW"/>
</dbReference>
<dbReference type="PROSITE" id="PS51755">
    <property type="entry name" value="OMPR_PHOB"/>
    <property type="match status" value="1"/>
</dbReference>